<dbReference type="PROSITE" id="PS01129">
    <property type="entry name" value="PSI_RLU"/>
    <property type="match status" value="1"/>
</dbReference>
<dbReference type="RefSeq" id="WP_289505518.1">
    <property type="nucleotide sequence ID" value="NZ_CP116805.1"/>
</dbReference>
<dbReference type="PROSITE" id="PS50889">
    <property type="entry name" value="S4"/>
    <property type="match status" value="1"/>
</dbReference>
<dbReference type="PANTHER" id="PTHR21600:SF44">
    <property type="entry name" value="RIBOSOMAL LARGE SUBUNIT PSEUDOURIDINE SYNTHASE D"/>
    <property type="match status" value="1"/>
</dbReference>
<dbReference type="SUPFAM" id="SSF55120">
    <property type="entry name" value="Pseudouridine synthase"/>
    <property type="match status" value="1"/>
</dbReference>
<dbReference type="InterPro" id="IPR006145">
    <property type="entry name" value="PsdUridine_synth_RsuA/RluA"/>
</dbReference>
<evidence type="ECO:0000259" key="7">
    <source>
        <dbReference type="Pfam" id="PF00849"/>
    </source>
</evidence>
<comment type="catalytic activity">
    <reaction evidence="6">
        <text>a uridine in RNA = a pseudouridine in RNA</text>
        <dbReference type="Rhea" id="RHEA:48348"/>
        <dbReference type="Rhea" id="RHEA-COMP:12068"/>
        <dbReference type="Rhea" id="RHEA-COMP:12069"/>
        <dbReference type="ChEBI" id="CHEBI:65314"/>
        <dbReference type="ChEBI" id="CHEBI:65315"/>
    </reaction>
</comment>
<comment type="similarity">
    <text evidence="1 6">Belongs to the pseudouridine synthase RluA family.</text>
</comment>
<keyword evidence="9" id="KW-1185">Reference proteome</keyword>
<evidence type="ECO:0000256" key="3">
    <source>
        <dbReference type="ARBA" id="ARBA00036882"/>
    </source>
</evidence>
<feature type="active site" evidence="4">
    <location>
        <position position="146"/>
    </location>
</feature>
<dbReference type="CDD" id="cd02869">
    <property type="entry name" value="PseudoU_synth_RluA_like"/>
    <property type="match status" value="1"/>
</dbReference>
<name>A0AAE9XSS0_9PROT</name>
<evidence type="ECO:0000313" key="9">
    <source>
        <dbReference type="Proteomes" id="UP001217500"/>
    </source>
</evidence>
<proteinExistence type="inferred from homology"/>
<dbReference type="Pfam" id="PF00849">
    <property type="entry name" value="PseudoU_synth_2"/>
    <property type="match status" value="1"/>
</dbReference>
<comment type="function">
    <text evidence="6">Responsible for synthesis of pseudouridine from uracil.</text>
</comment>
<dbReference type="EC" id="5.4.99.-" evidence="6"/>
<dbReference type="Gene3D" id="3.10.290.10">
    <property type="entry name" value="RNA-binding S4 domain"/>
    <property type="match status" value="1"/>
</dbReference>
<dbReference type="Gene3D" id="3.30.2350.10">
    <property type="entry name" value="Pseudouridine synthase"/>
    <property type="match status" value="1"/>
</dbReference>
<dbReference type="InterPro" id="IPR020103">
    <property type="entry name" value="PsdUridine_synth_cat_dom_sf"/>
</dbReference>
<dbReference type="EMBL" id="CP116805">
    <property type="protein sequence ID" value="WCL55661.1"/>
    <property type="molecule type" value="Genomic_DNA"/>
</dbReference>
<dbReference type="AlphaFoldDB" id="A0AAE9XSS0"/>
<sequence>MNAVQNIAVATEDDGIRIDRWFQRHFPDIGFGALNKMMRKGEVRLDGKRVKGNERVAAGQTVRVPPYQAAVADEKPAKPQGIRLSDEDIREIQSWVIYKDADVIVINKPAGLPTQGGTGVTRHLDGMLDALMFEKEARPKLVHRLDKDTSGALLLARSTSVAASLAEAFASRVTDKRYWALVVGTPKQYQGRIKLMMDKGPGRAGAGERMIVTPDGKRSVTDYQVVDKAAGRAAWLTLKPLTGRTHQLRLHCSEIGHPIVGDGKYGGTEAYLSGAISRKLHLHSYMIRFPHPKGGMVEVTAPLPPHMDESFRMLGFDPASYEDPEFED</sequence>
<dbReference type="Proteomes" id="UP001217500">
    <property type="component" value="Chromosome"/>
</dbReference>
<dbReference type="GO" id="GO:0160140">
    <property type="term" value="F:23S rRNA pseudouridine(1911/1915/1917) synthase activity"/>
    <property type="evidence" value="ECO:0007669"/>
    <property type="project" value="UniProtKB-EC"/>
</dbReference>
<dbReference type="SUPFAM" id="SSF55174">
    <property type="entry name" value="Alpha-L RNA-binding motif"/>
    <property type="match status" value="1"/>
</dbReference>
<evidence type="ECO:0000256" key="6">
    <source>
        <dbReference type="RuleBase" id="RU362028"/>
    </source>
</evidence>
<reference evidence="8" key="1">
    <citation type="submission" date="2023-01" db="EMBL/GenBank/DDBJ databases">
        <title>The genome sequence of Kordiimonadaceae bacterium 6D33.</title>
        <authorList>
            <person name="Liu Y."/>
        </authorList>
    </citation>
    <scope>NUCLEOTIDE SEQUENCE</scope>
    <source>
        <strain evidence="8">6D33</strain>
    </source>
</reference>
<organism evidence="8 9">
    <name type="scientific">Gimibacter soli</name>
    <dbReference type="NCBI Taxonomy" id="3024400"/>
    <lineage>
        <taxon>Bacteria</taxon>
        <taxon>Pseudomonadati</taxon>
        <taxon>Pseudomonadota</taxon>
        <taxon>Alphaproteobacteria</taxon>
        <taxon>Kordiimonadales</taxon>
        <taxon>Temperatibacteraceae</taxon>
        <taxon>Gimibacter</taxon>
    </lineage>
</organism>
<comment type="catalytic activity">
    <reaction evidence="3">
        <text>uridine(1911/1915/1917) in 23S rRNA = pseudouridine(1911/1915/1917) in 23S rRNA</text>
        <dbReference type="Rhea" id="RHEA:42524"/>
        <dbReference type="Rhea" id="RHEA-COMP:10097"/>
        <dbReference type="Rhea" id="RHEA-COMP:10098"/>
        <dbReference type="ChEBI" id="CHEBI:65314"/>
        <dbReference type="ChEBI" id="CHEBI:65315"/>
        <dbReference type="EC" id="5.4.99.23"/>
    </reaction>
</comment>
<dbReference type="InterPro" id="IPR036986">
    <property type="entry name" value="S4_RNA-bd_sf"/>
</dbReference>
<dbReference type="InterPro" id="IPR050188">
    <property type="entry name" value="RluA_PseudoU_synthase"/>
</dbReference>
<feature type="domain" description="Pseudouridine synthase RsuA/RluA-like" evidence="7">
    <location>
        <begin position="102"/>
        <end position="253"/>
    </location>
</feature>
<gene>
    <name evidence="8" type="ORF">PH603_07820</name>
</gene>
<dbReference type="KEGG" id="gso:PH603_07820"/>
<dbReference type="PANTHER" id="PTHR21600">
    <property type="entry name" value="MITOCHONDRIAL RNA PSEUDOURIDINE SYNTHASE"/>
    <property type="match status" value="1"/>
</dbReference>
<evidence type="ECO:0000256" key="5">
    <source>
        <dbReference type="PROSITE-ProRule" id="PRU00182"/>
    </source>
</evidence>
<accession>A0AAE9XSS0</accession>
<keyword evidence="5" id="KW-0694">RNA-binding</keyword>
<keyword evidence="2 6" id="KW-0413">Isomerase</keyword>
<dbReference type="InterPro" id="IPR006224">
    <property type="entry name" value="PsdUridine_synth_RluA-like_CS"/>
</dbReference>
<evidence type="ECO:0000256" key="2">
    <source>
        <dbReference type="ARBA" id="ARBA00023235"/>
    </source>
</evidence>
<evidence type="ECO:0000256" key="4">
    <source>
        <dbReference type="PIRSR" id="PIRSR606225-1"/>
    </source>
</evidence>
<dbReference type="NCBIfam" id="TIGR00005">
    <property type="entry name" value="rluA_subfam"/>
    <property type="match status" value="1"/>
</dbReference>
<protein>
    <recommendedName>
        <fullName evidence="6">Pseudouridine synthase</fullName>
        <ecNumber evidence="6">5.4.99.-</ecNumber>
    </recommendedName>
</protein>
<evidence type="ECO:0000313" key="8">
    <source>
        <dbReference type="EMBL" id="WCL55661.1"/>
    </source>
</evidence>
<dbReference type="InterPro" id="IPR006225">
    <property type="entry name" value="PsdUridine_synth_RluC/D"/>
</dbReference>
<evidence type="ECO:0000256" key="1">
    <source>
        <dbReference type="ARBA" id="ARBA00010876"/>
    </source>
</evidence>
<dbReference type="GO" id="GO:0003723">
    <property type="term" value="F:RNA binding"/>
    <property type="evidence" value="ECO:0007669"/>
    <property type="project" value="UniProtKB-KW"/>
</dbReference>
<dbReference type="GO" id="GO:0000455">
    <property type="term" value="P:enzyme-directed rRNA pseudouridine synthesis"/>
    <property type="evidence" value="ECO:0007669"/>
    <property type="project" value="TreeGrafter"/>
</dbReference>